<comment type="caution">
    <text evidence="1">The sequence shown here is derived from an EMBL/GenBank/DDBJ whole genome shotgun (WGS) entry which is preliminary data.</text>
</comment>
<dbReference type="RefSeq" id="WP_105988504.1">
    <property type="nucleotide sequence ID" value="NZ_POST01000009.1"/>
</dbReference>
<evidence type="ECO:0000313" key="2">
    <source>
        <dbReference type="Proteomes" id="UP000767392"/>
    </source>
</evidence>
<dbReference type="EMBL" id="QUAM01000006">
    <property type="protein sequence ID" value="TPR12781.1"/>
    <property type="molecule type" value="Genomic_DNA"/>
</dbReference>
<proteinExistence type="predicted"/>
<gene>
    <name evidence="1" type="ORF">DY048_07160</name>
</gene>
<sequence length="109" mass="12866">MKKFIYLLLAVMTIDLGSASLDQPAQAHAEQYVYVTKTGKRYFTDPNDRGLKLGHAKKLYKISLSQARAEGFTRSATEGGNRAKHRHINRSYYKHVRHYRHHRHYHRHY</sequence>
<name>A0ABY2YWG1_9LACO</name>
<reference evidence="1 2" key="1">
    <citation type="submission" date="2018-08" db="EMBL/GenBank/DDBJ databases">
        <title>Comparative genomics of wild bee and flower associated Lactobacillus reveals potential adaptation to the bee host.</title>
        <authorList>
            <person name="Vuong H.Q."/>
            <person name="Mcfrederick Q.S."/>
        </authorList>
    </citation>
    <scope>NUCLEOTIDE SEQUENCE [LARGE SCALE GENOMIC DNA]</scope>
    <source>
        <strain evidence="1 2">HV_04</strain>
    </source>
</reference>
<organism evidence="1 2">
    <name type="scientific">Apilactobacillus timberlakei</name>
    <dbReference type="NCBI Taxonomy" id="2008380"/>
    <lineage>
        <taxon>Bacteria</taxon>
        <taxon>Bacillati</taxon>
        <taxon>Bacillota</taxon>
        <taxon>Bacilli</taxon>
        <taxon>Lactobacillales</taxon>
        <taxon>Lactobacillaceae</taxon>
        <taxon>Apilactobacillus</taxon>
    </lineage>
</organism>
<dbReference type="Proteomes" id="UP000767392">
    <property type="component" value="Unassembled WGS sequence"/>
</dbReference>
<keyword evidence="2" id="KW-1185">Reference proteome</keyword>
<evidence type="ECO:0000313" key="1">
    <source>
        <dbReference type="EMBL" id="TPR12781.1"/>
    </source>
</evidence>
<protein>
    <submittedName>
        <fullName evidence="1">Uncharacterized protein</fullName>
    </submittedName>
</protein>
<accession>A0ABY2YWG1</accession>